<evidence type="ECO:0000313" key="11">
    <source>
        <dbReference type="EMBL" id="AXX89081.1"/>
    </source>
</evidence>
<dbReference type="KEGG" id="asui:ASUIS_0575"/>
<keyword evidence="9" id="KW-0472">Membrane</keyword>
<evidence type="ECO:0000313" key="12">
    <source>
        <dbReference type="Proteomes" id="UP000263040"/>
    </source>
</evidence>
<feature type="transmembrane region" description="Helical" evidence="9">
    <location>
        <begin position="9"/>
        <end position="30"/>
    </location>
</feature>
<keyword evidence="8" id="KW-0175">Coiled coil</keyword>
<keyword evidence="7" id="KW-0902">Two-component regulatory system</keyword>
<evidence type="ECO:0000256" key="6">
    <source>
        <dbReference type="ARBA" id="ARBA00022840"/>
    </source>
</evidence>
<dbReference type="PROSITE" id="PS50109">
    <property type="entry name" value="HIS_KIN"/>
    <property type="match status" value="1"/>
</dbReference>
<feature type="coiled-coil region" evidence="8">
    <location>
        <begin position="65"/>
        <end position="114"/>
    </location>
</feature>
<reference evidence="11 12" key="1">
    <citation type="submission" date="2018-08" db="EMBL/GenBank/DDBJ databases">
        <title>Complete genome of the Arcobacter suis type strain LMG 26152.</title>
        <authorList>
            <person name="Miller W.G."/>
            <person name="Yee E."/>
            <person name="Bono J.L."/>
        </authorList>
    </citation>
    <scope>NUCLEOTIDE SEQUENCE [LARGE SCALE GENOMIC DNA]</scope>
    <source>
        <strain evidence="11 12">CECT 7833</strain>
    </source>
</reference>
<dbReference type="InterPro" id="IPR005467">
    <property type="entry name" value="His_kinase_dom"/>
</dbReference>
<dbReference type="InterPro" id="IPR004358">
    <property type="entry name" value="Sig_transdc_His_kin-like_C"/>
</dbReference>
<dbReference type="AlphaFoldDB" id="A0AAD0SPL2"/>
<dbReference type="CDD" id="cd00075">
    <property type="entry name" value="HATPase"/>
    <property type="match status" value="1"/>
</dbReference>
<name>A0AAD0SPL2_9BACT</name>
<evidence type="ECO:0000256" key="3">
    <source>
        <dbReference type="ARBA" id="ARBA00022679"/>
    </source>
</evidence>
<dbReference type="InterPro" id="IPR036890">
    <property type="entry name" value="HATPase_C_sf"/>
</dbReference>
<keyword evidence="5 11" id="KW-0418">Kinase</keyword>
<evidence type="ECO:0000256" key="2">
    <source>
        <dbReference type="ARBA" id="ARBA00012438"/>
    </source>
</evidence>
<comment type="catalytic activity">
    <reaction evidence="1">
        <text>ATP + protein L-histidine = ADP + protein N-phospho-L-histidine.</text>
        <dbReference type="EC" id="2.7.13.3"/>
    </reaction>
</comment>
<evidence type="ECO:0000256" key="7">
    <source>
        <dbReference type="ARBA" id="ARBA00023012"/>
    </source>
</evidence>
<keyword evidence="3" id="KW-0808">Transferase</keyword>
<dbReference type="RefSeq" id="WP_118885637.1">
    <property type="nucleotide sequence ID" value="NZ_CP032100.1"/>
</dbReference>
<dbReference type="PRINTS" id="PR00344">
    <property type="entry name" value="BCTRLSENSOR"/>
</dbReference>
<accession>A0AAD0SPL2</accession>
<protein>
    <recommendedName>
        <fullName evidence="2">histidine kinase</fullName>
        <ecNumber evidence="2">2.7.13.3</ecNumber>
    </recommendedName>
</protein>
<organism evidence="11 12">
    <name type="scientific">Arcobacter suis CECT 7833</name>
    <dbReference type="NCBI Taxonomy" id="663365"/>
    <lineage>
        <taxon>Bacteria</taxon>
        <taxon>Pseudomonadati</taxon>
        <taxon>Campylobacterota</taxon>
        <taxon>Epsilonproteobacteria</taxon>
        <taxon>Campylobacterales</taxon>
        <taxon>Arcobacteraceae</taxon>
        <taxon>Arcobacter</taxon>
    </lineage>
</organism>
<keyword evidence="12" id="KW-1185">Reference proteome</keyword>
<keyword evidence="4" id="KW-0547">Nucleotide-binding</keyword>
<evidence type="ECO:0000259" key="10">
    <source>
        <dbReference type="PROSITE" id="PS50109"/>
    </source>
</evidence>
<keyword evidence="9" id="KW-1133">Transmembrane helix</keyword>
<evidence type="ECO:0000256" key="1">
    <source>
        <dbReference type="ARBA" id="ARBA00000085"/>
    </source>
</evidence>
<dbReference type="PANTHER" id="PTHR43065">
    <property type="entry name" value="SENSOR HISTIDINE KINASE"/>
    <property type="match status" value="1"/>
</dbReference>
<evidence type="ECO:0000256" key="8">
    <source>
        <dbReference type="SAM" id="Coils"/>
    </source>
</evidence>
<sequence>MSKIFRRIFILNFLILLIALLLYSQLAIGYSQDEFFYLALILFISLFITSFLLTKLIVLPISLNLENTQEEFKKFNDDMKNINHQKTFELELVNTALQEKFKEQKELAETLQEKLTVETIEKEKKELLLIHQSKLAGIGKVSINMLNECEESISSLNFILQNINTIHKQIGFKNELVNKSMEQLDKIISEMQIKNEELKNFIKPNEVKKEFFLDEIVMESLQMVEENFMNHNIKIDYNFSKSINLYGFPTEIAQVIFNILQNAKEALIEKNVAPKKVFVSIKKDKDFAYINIVDNAGGIPQHIIESIFEPYFTTKKHKKASGLGLFISKIIIEENMQGKLEFENASEGAKFIITIPILEESK</sequence>
<evidence type="ECO:0000256" key="9">
    <source>
        <dbReference type="SAM" id="Phobius"/>
    </source>
</evidence>
<dbReference type="GO" id="GO:0000160">
    <property type="term" value="P:phosphorelay signal transduction system"/>
    <property type="evidence" value="ECO:0007669"/>
    <property type="project" value="UniProtKB-KW"/>
</dbReference>
<evidence type="ECO:0000256" key="5">
    <source>
        <dbReference type="ARBA" id="ARBA00022777"/>
    </source>
</evidence>
<dbReference type="Pfam" id="PF02518">
    <property type="entry name" value="HATPase_c"/>
    <property type="match status" value="1"/>
</dbReference>
<gene>
    <name evidence="11" type="ORF">ASUIS_0575</name>
</gene>
<keyword evidence="6" id="KW-0067">ATP-binding</keyword>
<dbReference type="Proteomes" id="UP000263040">
    <property type="component" value="Chromosome"/>
</dbReference>
<feature type="transmembrane region" description="Helical" evidence="9">
    <location>
        <begin position="36"/>
        <end position="58"/>
    </location>
</feature>
<dbReference type="SUPFAM" id="SSF55874">
    <property type="entry name" value="ATPase domain of HSP90 chaperone/DNA topoisomerase II/histidine kinase"/>
    <property type="match status" value="1"/>
</dbReference>
<dbReference type="PANTHER" id="PTHR43065:SF46">
    <property type="entry name" value="C4-DICARBOXYLATE TRANSPORT SENSOR PROTEIN DCTB"/>
    <property type="match status" value="1"/>
</dbReference>
<dbReference type="EC" id="2.7.13.3" evidence="2"/>
<dbReference type="Gene3D" id="3.30.565.10">
    <property type="entry name" value="Histidine kinase-like ATPase, C-terminal domain"/>
    <property type="match status" value="1"/>
</dbReference>
<dbReference type="SMART" id="SM00387">
    <property type="entry name" value="HATPase_c"/>
    <property type="match status" value="1"/>
</dbReference>
<evidence type="ECO:0000256" key="4">
    <source>
        <dbReference type="ARBA" id="ARBA00022741"/>
    </source>
</evidence>
<keyword evidence="9" id="KW-0812">Transmembrane</keyword>
<dbReference type="EMBL" id="CP032100">
    <property type="protein sequence ID" value="AXX89081.1"/>
    <property type="molecule type" value="Genomic_DNA"/>
</dbReference>
<feature type="domain" description="Histidine kinase" evidence="10">
    <location>
        <begin position="144"/>
        <end position="359"/>
    </location>
</feature>
<dbReference type="GO" id="GO:0005524">
    <property type="term" value="F:ATP binding"/>
    <property type="evidence" value="ECO:0007669"/>
    <property type="project" value="UniProtKB-KW"/>
</dbReference>
<proteinExistence type="predicted"/>
<dbReference type="GO" id="GO:0004673">
    <property type="term" value="F:protein histidine kinase activity"/>
    <property type="evidence" value="ECO:0007669"/>
    <property type="project" value="UniProtKB-EC"/>
</dbReference>
<dbReference type="InterPro" id="IPR003594">
    <property type="entry name" value="HATPase_dom"/>
</dbReference>